<organism evidence="2 3">
    <name type="scientific">Fimbriimonas ginsengisoli</name>
    <dbReference type="NCBI Taxonomy" id="1005039"/>
    <lineage>
        <taxon>Bacteria</taxon>
        <taxon>Bacillati</taxon>
        <taxon>Armatimonadota</taxon>
        <taxon>Fimbriimonadia</taxon>
        <taxon>Fimbriimonadales</taxon>
        <taxon>Fimbriimonadaceae</taxon>
        <taxon>Fimbriimonas</taxon>
    </lineage>
</organism>
<dbReference type="AlphaFoldDB" id="A0A931LW12"/>
<comment type="caution">
    <text evidence="2">The sequence shown here is derived from an EMBL/GenBank/DDBJ whole genome shotgun (WGS) entry which is preliminary data.</text>
</comment>
<protein>
    <submittedName>
        <fullName evidence="2">MarR family transcriptional regulator</fullName>
    </submittedName>
</protein>
<dbReference type="PANTHER" id="PTHR33164:SF43">
    <property type="entry name" value="HTH-TYPE TRANSCRIPTIONAL REPRESSOR YETL"/>
    <property type="match status" value="1"/>
</dbReference>
<dbReference type="PANTHER" id="PTHR33164">
    <property type="entry name" value="TRANSCRIPTIONAL REGULATOR, MARR FAMILY"/>
    <property type="match status" value="1"/>
</dbReference>
<dbReference type="GO" id="GO:0003700">
    <property type="term" value="F:DNA-binding transcription factor activity"/>
    <property type="evidence" value="ECO:0007669"/>
    <property type="project" value="InterPro"/>
</dbReference>
<proteinExistence type="predicted"/>
<dbReference type="SMART" id="SM00347">
    <property type="entry name" value="HTH_MARR"/>
    <property type="match status" value="1"/>
</dbReference>
<dbReference type="GO" id="GO:0006950">
    <property type="term" value="P:response to stress"/>
    <property type="evidence" value="ECO:0007669"/>
    <property type="project" value="TreeGrafter"/>
</dbReference>
<dbReference type="InterPro" id="IPR039422">
    <property type="entry name" value="MarR/SlyA-like"/>
</dbReference>
<dbReference type="InterPro" id="IPR036388">
    <property type="entry name" value="WH-like_DNA-bd_sf"/>
</dbReference>
<dbReference type="InterPro" id="IPR000835">
    <property type="entry name" value="HTH_MarR-typ"/>
</dbReference>
<dbReference type="InterPro" id="IPR036390">
    <property type="entry name" value="WH_DNA-bd_sf"/>
</dbReference>
<sequence length="160" mass="17272">MAPAEKLRDSLSAQVTLLAELAAQSIEPELERQGLSFGMFELLSAVRAAGNVPQAEIARRLGIRPPSLTEAVRHAVEAGLIEQVDAPRDLRSKYLRLTPRANSLLKDIVVAMNDADAKMVEGIGATDLRLAVSVLHEASMNLARDLGVQTQRGGPEANRR</sequence>
<dbReference type="Pfam" id="PF12802">
    <property type="entry name" value="MarR_2"/>
    <property type="match status" value="1"/>
</dbReference>
<dbReference type="Proteomes" id="UP000727962">
    <property type="component" value="Unassembled WGS sequence"/>
</dbReference>
<evidence type="ECO:0000313" key="2">
    <source>
        <dbReference type="EMBL" id="MBI1757233.1"/>
    </source>
</evidence>
<reference evidence="2" key="1">
    <citation type="submission" date="2020-07" db="EMBL/GenBank/DDBJ databases">
        <title>Huge and variable diversity of episymbiotic CPR bacteria and DPANN archaea in groundwater ecosystems.</title>
        <authorList>
            <person name="He C.Y."/>
            <person name="Keren R."/>
            <person name="Whittaker M."/>
            <person name="Farag I.F."/>
            <person name="Doudna J."/>
            <person name="Cate J.H.D."/>
            <person name="Banfield J.F."/>
        </authorList>
    </citation>
    <scope>NUCLEOTIDE SEQUENCE</scope>
    <source>
        <strain evidence="2">NC_groundwater_17_Pr7_B-0.1um_64_12</strain>
    </source>
</reference>
<gene>
    <name evidence="2" type="ORF">HYR64_09025</name>
</gene>
<accession>A0A931LW12</accession>
<feature type="domain" description="HTH marR-type" evidence="1">
    <location>
        <begin position="8"/>
        <end position="140"/>
    </location>
</feature>
<dbReference type="EMBL" id="JACOSL010000056">
    <property type="protein sequence ID" value="MBI1757233.1"/>
    <property type="molecule type" value="Genomic_DNA"/>
</dbReference>
<name>A0A931LW12_FIMGI</name>
<dbReference type="PROSITE" id="PS50995">
    <property type="entry name" value="HTH_MARR_2"/>
    <property type="match status" value="1"/>
</dbReference>
<evidence type="ECO:0000313" key="3">
    <source>
        <dbReference type="Proteomes" id="UP000727962"/>
    </source>
</evidence>
<dbReference type="SUPFAM" id="SSF46785">
    <property type="entry name" value="Winged helix' DNA-binding domain"/>
    <property type="match status" value="1"/>
</dbReference>
<dbReference type="Gene3D" id="1.10.10.10">
    <property type="entry name" value="Winged helix-like DNA-binding domain superfamily/Winged helix DNA-binding domain"/>
    <property type="match status" value="1"/>
</dbReference>
<evidence type="ECO:0000259" key="1">
    <source>
        <dbReference type="PROSITE" id="PS50995"/>
    </source>
</evidence>